<protein>
    <submittedName>
        <fullName evidence="2">Uncharacterized protein</fullName>
    </submittedName>
</protein>
<dbReference type="RefSeq" id="WP_045548175.1">
    <property type="nucleotide sequence ID" value="NZ_JZDQ02000069.1"/>
</dbReference>
<dbReference type="AlphaFoldDB" id="A0A1J4MY08"/>
<name>A0A1J4MY08_9ACTN</name>
<evidence type="ECO:0000313" key="3">
    <source>
        <dbReference type="Proteomes" id="UP000033772"/>
    </source>
</evidence>
<dbReference type="Proteomes" id="UP000033772">
    <property type="component" value="Unassembled WGS sequence"/>
</dbReference>
<keyword evidence="1" id="KW-0812">Transmembrane</keyword>
<evidence type="ECO:0000256" key="1">
    <source>
        <dbReference type="SAM" id="Phobius"/>
    </source>
</evidence>
<proteinExistence type="predicted"/>
<organism evidence="2 3">
    <name type="scientific">Nocardioides luteus</name>
    <dbReference type="NCBI Taxonomy" id="1844"/>
    <lineage>
        <taxon>Bacteria</taxon>
        <taxon>Bacillati</taxon>
        <taxon>Actinomycetota</taxon>
        <taxon>Actinomycetes</taxon>
        <taxon>Propionibacteriales</taxon>
        <taxon>Nocardioidaceae</taxon>
        <taxon>Nocardioides</taxon>
    </lineage>
</organism>
<comment type="caution">
    <text evidence="2">The sequence shown here is derived from an EMBL/GenBank/DDBJ whole genome shotgun (WGS) entry which is preliminary data.</text>
</comment>
<evidence type="ECO:0000313" key="2">
    <source>
        <dbReference type="EMBL" id="OIJ23575.1"/>
    </source>
</evidence>
<feature type="transmembrane region" description="Helical" evidence="1">
    <location>
        <begin position="215"/>
        <end position="244"/>
    </location>
</feature>
<accession>A0A1J4MY08</accession>
<reference evidence="2" key="1">
    <citation type="submission" date="2016-10" db="EMBL/GenBank/DDBJ databases">
        <title>Draft Genome Sequence of Nocardioides luteus Strain BAFB, an Alkane-Degrading Bacterium Isolated from JP-7 Polluted Soil.</title>
        <authorList>
            <person name="Brown L."/>
            <person name="Ruiz O.N."/>
            <person name="Gunasekera T."/>
        </authorList>
    </citation>
    <scope>NUCLEOTIDE SEQUENCE [LARGE SCALE GENOMIC DNA]</scope>
    <source>
        <strain evidence="2">BAFB</strain>
    </source>
</reference>
<sequence length="417" mass="44820">MFGGMPDSPKGREIKTVEGSPSGIIARGTKIEELGKKMDAAADTLRTIKENTFAGGEQQGKAIEKLQETIGDSYKVLEEAADLYKPVGPVIVKYGEMLETYKPIIDRSASACSDLWDTYDALPGDKDDSMTEDDGGFLGIGDTDKEEAAENKAKKEAYDNWEDEAERFDTWYDVWEDGFDEAVNGISDGLSGAIEDSTWDNIGDFINAAYEVLTWAAMIIAVVAIFCTGLGALAAILALLAFGLSCIKFAYGQQSLGQLGLDALGIIPVTKLSNVTKLGHLINIGARKGSNVGKAGSKVWGSMAKGPIGDLTKAARAKDALGIRSGSEMLEQLIGKNAKNFRTDNLKMYIGNYQGLKAGLGEFRKMTNFEFRLQQIGTTLGTVGNAGKLTQGTDHFDPIPIDIPEVKIPGIPAWVSF</sequence>
<keyword evidence="1" id="KW-1133">Transmembrane helix</keyword>
<dbReference type="EMBL" id="JZDQ02000069">
    <property type="protein sequence ID" value="OIJ23575.1"/>
    <property type="molecule type" value="Genomic_DNA"/>
</dbReference>
<keyword evidence="3" id="KW-1185">Reference proteome</keyword>
<keyword evidence="1" id="KW-0472">Membrane</keyword>
<dbReference type="OrthoDB" id="5044126at2"/>
<gene>
    <name evidence="2" type="ORF">UG56_027230</name>
</gene>